<keyword evidence="3 6" id="KW-0812">Transmembrane</keyword>
<feature type="transmembrane region" description="Helical" evidence="6">
    <location>
        <begin position="68"/>
        <end position="88"/>
    </location>
</feature>
<feature type="transmembrane region" description="Helical" evidence="6">
    <location>
        <begin position="134"/>
        <end position="155"/>
    </location>
</feature>
<organism evidence="7 8">
    <name type="scientific">Candidatus Fusobacterium pullicola</name>
    <dbReference type="NCBI Taxonomy" id="2838601"/>
    <lineage>
        <taxon>Bacteria</taxon>
        <taxon>Fusobacteriati</taxon>
        <taxon>Fusobacteriota</taxon>
        <taxon>Fusobacteriia</taxon>
        <taxon>Fusobacteriales</taxon>
        <taxon>Fusobacteriaceae</taxon>
        <taxon>Fusobacterium</taxon>
    </lineage>
</organism>
<reference evidence="7" key="1">
    <citation type="journal article" date="2021" name="PeerJ">
        <title>Extensive microbial diversity within the chicken gut microbiome revealed by metagenomics and culture.</title>
        <authorList>
            <person name="Gilroy R."/>
            <person name="Ravi A."/>
            <person name="Getino M."/>
            <person name="Pursley I."/>
            <person name="Horton D.L."/>
            <person name="Alikhan N.F."/>
            <person name="Baker D."/>
            <person name="Gharbi K."/>
            <person name="Hall N."/>
            <person name="Watson M."/>
            <person name="Adriaenssens E.M."/>
            <person name="Foster-Nyarko E."/>
            <person name="Jarju S."/>
            <person name="Secka A."/>
            <person name="Antonio M."/>
            <person name="Oren A."/>
            <person name="Chaudhuri R.R."/>
            <person name="La Ragione R."/>
            <person name="Hildebrand F."/>
            <person name="Pallen M.J."/>
        </authorList>
    </citation>
    <scope>NUCLEOTIDE SEQUENCE</scope>
    <source>
        <strain evidence="7">A6-441</strain>
    </source>
</reference>
<dbReference type="Pfam" id="PF01184">
    <property type="entry name" value="Gpr1_Fun34_YaaH"/>
    <property type="match status" value="1"/>
</dbReference>
<evidence type="ECO:0000313" key="7">
    <source>
        <dbReference type="EMBL" id="MBU3842728.1"/>
    </source>
</evidence>
<feature type="transmembrane region" description="Helical" evidence="6">
    <location>
        <begin position="16"/>
        <end position="37"/>
    </location>
</feature>
<evidence type="ECO:0000256" key="1">
    <source>
        <dbReference type="ARBA" id="ARBA00004141"/>
    </source>
</evidence>
<proteinExistence type="inferred from homology"/>
<feature type="transmembrane region" description="Helical" evidence="6">
    <location>
        <begin position="161"/>
        <end position="183"/>
    </location>
</feature>
<dbReference type="NCBIfam" id="NF038013">
    <property type="entry name" value="AceTr_1"/>
    <property type="match status" value="1"/>
</dbReference>
<evidence type="ECO:0000256" key="6">
    <source>
        <dbReference type="SAM" id="Phobius"/>
    </source>
</evidence>
<dbReference type="PANTHER" id="PTHR30178:SF3">
    <property type="entry name" value="SUCCINATE-ACETATE_PROTON SYMPORTER SATP"/>
    <property type="match status" value="1"/>
</dbReference>
<dbReference type="Proteomes" id="UP000724657">
    <property type="component" value="Unassembled WGS sequence"/>
</dbReference>
<comment type="similarity">
    <text evidence="2">Belongs to the acetate uptake transporter (AceTr) (TC 2.A.96) family.</text>
</comment>
<keyword evidence="5 6" id="KW-0472">Membrane</keyword>
<dbReference type="InterPro" id="IPR047623">
    <property type="entry name" value="SatP"/>
</dbReference>
<feature type="transmembrane region" description="Helical" evidence="6">
    <location>
        <begin position="43"/>
        <end position="61"/>
    </location>
</feature>
<gene>
    <name evidence="7" type="ORF">IAA47_07090</name>
</gene>
<protein>
    <submittedName>
        <fullName evidence="7">Acetate uptake transporter</fullName>
    </submittedName>
</protein>
<dbReference type="AlphaFoldDB" id="A0A9E2NXG1"/>
<name>A0A9E2NXG1_9FUSO</name>
<keyword evidence="4 6" id="KW-1133">Transmembrane helix</keyword>
<dbReference type="GO" id="GO:0016020">
    <property type="term" value="C:membrane"/>
    <property type="evidence" value="ECO:0007669"/>
    <property type="project" value="UniProtKB-SubCell"/>
</dbReference>
<feature type="transmembrane region" description="Helical" evidence="6">
    <location>
        <begin position="108"/>
        <end position="127"/>
    </location>
</feature>
<comment type="caution">
    <text evidence="7">The sequence shown here is derived from an EMBL/GenBank/DDBJ whole genome shotgun (WGS) entry which is preliminary data.</text>
</comment>
<evidence type="ECO:0000256" key="3">
    <source>
        <dbReference type="ARBA" id="ARBA00022692"/>
    </source>
</evidence>
<dbReference type="InterPro" id="IPR000791">
    <property type="entry name" value="Gpr1/Fun34/SatP-like"/>
</dbReference>
<dbReference type="EMBL" id="JAHLFN010000067">
    <property type="protein sequence ID" value="MBU3842728.1"/>
    <property type="molecule type" value="Genomic_DNA"/>
</dbReference>
<comment type="subcellular location">
    <subcellularLocation>
        <location evidence="1">Membrane</location>
        <topology evidence="1">Multi-pass membrane protein</topology>
    </subcellularLocation>
</comment>
<dbReference type="PANTHER" id="PTHR30178">
    <property type="entry name" value="INNER MEMBRANE PROTEIN YAAH"/>
    <property type="match status" value="1"/>
</dbReference>
<evidence type="ECO:0000256" key="4">
    <source>
        <dbReference type="ARBA" id="ARBA00022989"/>
    </source>
</evidence>
<accession>A0A9E2NXG1</accession>
<sequence length="206" mass="22288">MNQNNHVKIEVADPSALGLLGLAIVTLVASASKFGIISSVSLVIPWAIFLGAFVQLIACLNDIKHGNVFGTTAFGGYAFFWFGMAMSWMIQLGVFGEAMRAAADPKTFGFAFIGYLIFTLYMTIGAVETNKTLLVIFILIDFLFIGLALSSFGIAYHFTHFLAALAELLIALVSFYASAANVLNKTFGREFLPLGKPLGIFKNHAK</sequence>
<reference evidence="7" key="2">
    <citation type="submission" date="2021-04" db="EMBL/GenBank/DDBJ databases">
        <authorList>
            <person name="Gilroy R."/>
        </authorList>
    </citation>
    <scope>NUCLEOTIDE SEQUENCE</scope>
    <source>
        <strain evidence="7">A6-441</strain>
    </source>
</reference>
<evidence type="ECO:0000256" key="5">
    <source>
        <dbReference type="ARBA" id="ARBA00023136"/>
    </source>
</evidence>
<evidence type="ECO:0000256" key="2">
    <source>
        <dbReference type="ARBA" id="ARBA00005587"/>
    </source>
</evidence>
<evidence type="ECO:0000313" key="8">
    <source>
        <dbReference type="Proteomes" id="UP000724657"/>
    </source>
</evidence>